<comment type="caution">
    <text evidence="2">The sequence shown here is derived from an EMBL/GenBank/DDBJ whole genome shotgun (WGS) entry which is preliminary data.</text>
</comment>
<keyword evidence="3" id="KW-1185">Reference proteome</keyword>
<feature type="compositionally biased region" description="Polar residues" evidence="1">
    <location>
        <begin position="95"/>
        <end position="104"/>
    </location>
</feature>
<reference evidence="2" key="1">
    <citation type="journal article" date="2023" name="Mol. Phylogenet. Evol.">
        <title>Genome-scale phylogeny and comparative genomics of the fungal order Sordariales.</title>
        <authorList>
            <person name="Hensen N."/>
            <person name="Bonometti L."/>
            <person name="Westerberg I."/>
            <person name="Brannstrom I.O."/>
            <person name="Guillou S."/>
            <person name="Cros-Aarteil S."/>
            <person name="Calhoun S."/>
            <person name="Haridas S."/>
            <person name="Kuo A."/>
            <person name="Mondo S."/>
            <person name="Pangilinan J."/>
            <person name="Riley R."/>
            <person name="LaButti K."/>
            <person name="Andreopoulos B."/>
            <person name="Lipzen A."/>
            <person name="Chen C."/>
            <person name="Yan M."/>
            <person name="Daum C."/>
            <person name="Ng V."/>
            <person name="Clum A."/>
            <person name="Steindorff A."/>
            <person name="Ohm R.A."/>
            <person name="Martin F."/>
            <person name="Silar P."/>
            <person name="Natvig D.O."/>
            <person name="Lalanne C."/>
            <person name="Gautier V."/>
            <person name="Ament-Velasquez S.L."/>
            <person name="Kruys A."/>
            <person name="Hutchinson M.I."/>
            <person name="Powell A.J."/>
            <person name="Barry K."/>
            <person name="Miller A.N."/>
            <person name="Grigoriev I.V."/>
            <person name="Debuchy R."/>
            <person name="Gladieux P."/>
            <person name="Hiltunen Thoren M."/>
            <person name="Johannesson H."/>
        </authorList>
    </citation>
    <scope>NUCLEOTIDE SEQUENCE</scope>
    <source>
        <strain evidence="2">CBS 123565</strain>
    </source>
</reference>
<evidence type="ECO:0000313" key="2">
    <source>
        <dbReference type="EMBL" id="KAK4136419.1"/>
    </source>
</evidence>
<evidence type="ECO:0000313" key="3">
    <source>
        <dbReference type="Proteomes" id="UP001304895"/>
    </source>
</evidence>
<name>A0AAN6ZG96_9PEZI</name>
<protein>
    <submittedName>
        <fullName evidence="2">Uncharacterized protein</fullName>
    </submittedName>
</protein>
<feature type="region of interest" description="Disordered" evidence="1">
    <location>
        <begin position="54"/>
        <end position="113"/>
    </location>
</feature>
<sequence>MYVQNRDRCLIARHPGPCECRKRQGRFQARPGEVPGSSLGCDLVPRWDHARAGRRVSRRWRQPHASAGGERKWTDRKEKRTWTRERASHGVRQPRPSTRPSVSARSGRRPVPAWHRRREQRMNQGPPHLLTPQWFLGISRQHAMWLTKRVARPLGRQCALAAAMSQRAAGPSWPLACGFLFALQLSTAAARSPSG</sequence>
<accession>A0AAN6ZG96</accession>
<reference evidence="2" key="2">
    <citation type="submission" date="2023-05" db="EMBL/GenBank/DDBJ databases">
        <authorList>
            <consortium name="Lawrence Berkeley National Laboratory"/>
            <person name="Steindorff A."/>
            <person name="Hensen N."/>
            <person name="Bonometti L."/>
            <person name="Westerberg I."/>
            <person name="Brannstrom I.O."/>
            <person name="Guillou S."/>
            <person name="Cros-Aarteil S."/>
            <person name="Calhoun S."/>
            <person name="Haridas S."/>
            <person name="Kuo A."/>
            <person name="Mondo S."/>
            <person name="Pangilinan J."/>
            <person name="Riley R."/>
            <person name="Labutti K."/>
            <person name="Andreopoulos B."/>
            <person name="Lipzen A."/>
            <person name="Chen C."/>
            <person name="Yanf M."/>
            <person name="Daum C."/>
            <person name="Ng V."/>
            <person name="Clum A."/>
            <person name="Ohm R."/>
            <person name="Martin F."/>
            <person name="Silar P."/>
            <person name="Natvig D."/>
            <person name="Lalanne C."/>
            <person name="Gautier V."/>
            <person name="Ament-Velasquez S.L."/>
            <person name="Kruys A."/>
            <person name="Hutchinson M.I."/>
            <person name="Powell A.J."/>
            <person name="Barry K."/>
            <person name="Miller A.N."/>
            <person name="Grigoriev I.V."/>
            <person name="Debuchy R."/>
            <person name="Gladieux P."/>
            <person name="Thoren M.H."/>
            <person name="Johannesson H."/>
        </authorList>
    </citation>
    <scope>NUCLEOTIDE SEQUENCE</scope>
    <source>
        <strain evidence="2">CBS 123565</strain>
    </source>
</reference>
<dbReference type="AlphaFoldDB" id="A0AAN6ZG96"/>
<dbReference type="Proteomes" id="UP001304895">
    <property type="component" value="Unassembled WGS sequence"/>
</dbReference>
<evidence type="ECO:0000256" key="1">
    <source>
        <dbReference type="SAM" id="MobiDB-lite"/>
    </source>
</evidence>
<gene>
    <name evidence="2" type="ORF">BT67DRAFT_178088</name>
</gene>
<proteinExistence type="predicted"/>
<organism evidence="2 3">
    <name type="scientific">Trichocladium antarcticum</name>
    <dbReference type="NCBI Taxonomy" id="1450529"/>
    <lineage>
        <taxon>Eukaryota</taxon>
        <taxon>Fungi</taxon>
        <taxon>Dikarya</taxon>
        <taxon>Ascomycota</taxon>
        <taxon>Pezizomycotina</taxon>
        <taxon>Sordariomycetes</taxon>
        <taxon>Sordariomycetidae</taxon>
        <taxon>Sordariales</taxon>
        <taxon>Chaetomiaceae</taxon>
        <taxon>Trichocladium</taxon>
    </lineage>
</organism>
<dbReference type="EMBL" id="MU853403">
    <property type="protein sequence ID" value="KAK4136419.1"/>
    <property type="molecule type" value="Genomic_DNA"/>
</dbReference>
<feature type="compositionally biased region" description="Basic and acidic residues" evidence="1">
    <location>
        <begin position="69"/>
        <end position="88"/>
    </location>
</feature>